<dbReference type="Gene3D" id="2.160.20.80">
    <property type="entry name" value="E3 ubiquitin-protein ligase SopA"/>
    <property type="match status" value="1"/>
</dbReference>
<dbReference type="SUPFAM" id="SSF141571">
    <property type="entry name" value="Pentapeptide repeat-like"/>
    <property type="match status" value="1"/>
</dbReference>
<gene>
    <name evidence="1" type="ORF">SAMN05421788_104240</name>
</gene>
<dbReference type="Pfam" id="PF13599">
    <property type="entry name" value="Pentapeptide_4"/>
    <property type="match status" value="1"/>
</dbReference>
<dbReference type="InterPro" id="IPR001646">
    <property type="entry name" value="5peptide_repeat"/>
</dbReference>
<dbReference type="RefSeq" id="WP_076379581.1">
    <property type="nucleotide sequence ID" value="NZ_AP017422.1"/>
</dbReference>
<evidence type="ECO:0000313" key="1">
    <source>
        <dbReference type="EMBL" id="SIT16335.1"/>
    </source>
</evidence>
<name>A0A173M912_9BACT</name>
<reference evidence="2" key="1">
    <citation type="submission" date="2017-01" db="EMBL/GenBank/DDBJ databases">
        <authorList>
            <person name="Varghese N."/>
            <person name="Submissions S."/>
        </authorList>
    </citation>
    <scope>NUCLEOTIDE SEQUENCE [LARGE SCALE GENOMIC DNA]</scope>
    <source>
        <strain evidence="2">DSM 21054</strain>
    </source>
</reference>
<dbReference type="KEGG" id="fln:FLA_0004"/>
<proteinExistence type="predicted"/>
<dbReference type="EMBL" id="FTOR01000004">
    <property type="protein sequence ID" value="SIT16335.1"/>
    <property type="molecule type" value="Genomic_DNA"/>
</dbReference>
<accession>A0A173M912</accession>
<dbReference type="PANTHER" id="PTHR14136">
    <property type="entry name" value="BTB_POZ DOMAIN-CONTAINING PROTEIN KCTD9"/>
    <property type="match status" value="1"/>
</dbReference>
<dbReference type="OrthoDB" id="9812495at2"/>
<dbReference type="STRING" id="477680.SAMN05421788_104240"/>
<keyword evidence="2" id="KW-1185">Reference proteome</keyword>
<dbReference type="InterPro" id="IPR051082">
    <property type="entry name" value="Pentapeptide-BTB/POZ_domain"/>
</dbReference>
<organism evidence="1 2">
    <name type="scientific">Filimonas lacunae</name>
    <dbReference type="NCBI Taxonomy" id="477680"/>
    <lineage>
        <taxon>Bacteria</taxon>
        <taxon>Pseudomonadati</taxon>
        <taxon>Bacteroidota</taxon>
        <taxon>Chitinophagia</taxon>
        <taxon>Chitinophagales</taxon>
        <taxon>Chitinophagaceae</taxon>
        <taxon>Filimonas</taxon>
    </lineage>
</organism>
<sequence>MSTSASTNHNKENSRPLFTHAIAHKLPLNKSYANEQVHRINITGKQMDSLIFEVMTFEALRFMNNSCAGAYFTGCHFANIIFSHCHLRKAEFTDCTFENVVLENCSLDHADFNNSKLEQVSFHFCTMEWFYTTDSKWHNIRIQQCLLDGAVITDSELQNIAFRKNELERHYPFKVSDSIMLLSHEQINLPDTATFLSYVMK</sequence>
<protein>
    <submittedName>
        <fullName evidence="1">Pentapeptide repeat-containing protein</fullName>
    </submittedName>
</protein>
<evidence type="ECO:0000313" key="2">
    <source>
        <dbReference type="Proteomes" id="UP000186917"/>
    </source>
</evidence>
<dbReference type="AlphaFoldDB" id="A0A173M912"/>
<dbReference type="Proteomes" id="UP000186917">
    <property type="component" value="Unassembled WGS sequence"/>
</dbReference>
<dbReference type="PANTHER" id="PTHR14136:SF17">
    <property type="entry name" value="BTB_POZ DOMAIN-CONTAINING PROTEIN KCTD9"/>
    <property type="match status" value="1"/>
</dbReference>